<protein>
    <submittedName>
        <fullName evidence="1">Uncharacterized protein</fullName>
    </submittedName>
</protein>
<evidence type="ECO:0000313" key="2">
    <source>
        <dbReference type="Proteomes" id="UP000176544"/>
    </source>
</evidence>
<gene>
    <name evidence="1" type="ORF">A3I33_02435</name>
</gene>
<sequence>MRETMPVYTELWVYRVPWTPICVNMRFHIPVPEGFRTGTNTATTAHEAIWGELHQRISDLGMPRETSIARIRHPRLIPAAIQREVYDPAAHGSWRGSSSW</sequence>
<accession>A0A1G1Z828</accession>
<name>A0A1G1Z828_9BACT</name>
<organism evidence="1 2">
    <name type="scientific">Candidatus Colwellbacteria bacterium RIFCSPLOWO2_02_FULL_45_11</name>
    <dbReference type="NCBI Taxonomy" id="1797692"/>
    <lineage>
        <taxon>Bacteria</taxon>
        <taxon>Candidatus Colwelliibacteriota</taxon>
    </lineage>
</organism>
<dbReference type="EMBL" id="MHJA01000023">
    <property type="protein sequence ID" value="OGY60791.1"/>
    <property type="molecule type" value="Genomic_DNA"/>
</dbReference>
<comment type="caution">
    <text evidence="1">The sequence shown here is derived from an EMBL/GenBank/DDBJ whole genome shotgun (WGS) entry which is preliminary data.</text>
</comment>
<proteinExistence type="predicted"/>
<dbReference type="Proteomes" id="UP000176544">
    <property type="component" value="Unassembled WGS sequence"/>
</dbReference>
<dbReference type="AlphaFoldDB" id="A0A1G1Z828"/>
<evidence type="ECO:0000313" key="1">
    <source>
        <dbReference type="EMBL" id="OGY60791.1"/>
    </source>
</evidence>
<reference evidence="1 2" key="1">
    <citation type="journal article" date="2016" name="Nat. Commun.">
        <title>Thousands of microbial genomes shed light on interconnected biogeochemical processes in an aquifer system.</title>
        <authorList>
            <person name="Anantharaman K."/>
            <person name="Brown C.T."/>
            <person name="Hug L.A."/>
            <person name="Sharon I."/>
            <person name="Castelle C.J."/>
            <person name="Probst A.J."/>
            <person name="Thomas B.C."/>
            <person name="Singh A."/>
            <person name="Wilkins M.J."/>
            <person name="Karaoz U."/>
            <person name="Brodie E.L."/>
            <person name="Williams K.H."/>
            <person name="Hubbard S.S."/>
            <person name="Banfield J.F."/>
        </authorList>
    </citation>
    <scope>NUCLEOTIDE SEQUENCE [LARGE SCALE GENOMIC DNA]</scope>
</reference>